<comment type="similarity">
    <text evidence="2">Belongs to the peptidase S1 family. CLIP subfamily.</text>
</comment>
<evidence type="ECO:0000256" key="2">
    <source>
        <dbReference type="ARBA" id="ARBA00024195"/>
    </source>
</evidence>
<feature type="signal peptide" evidence="3">
    <location>
        <begin position="1"/>
        <end position="21"/>
    </location>
</feature>
<dbReference type="InterPro" id="IPR043504">
    <property type="entry name" value="Peptidase_S1_PA_chymotrypsin"/>
</dbReference>
<proteinExistence type="inferred from homology"/>
<dbReference type="PANTHER" id="PTHR24256">
    <property type="entry name" value="TRYPTASE-RELATED"/>
    <property type="match status" value="1"/>
</dbReference>
<dbReference type="SMART" id="SM00020">
    <property type="entry name" value="Tryp_SPc"/>
    <property type="match status" value="1"/>
</dbReference>
<evidence type="ECO:0000256" key="1">
    <source>
        <dbReference type="ARBA" id="ARBA00023157"/>
    </source>
</evidence>
<dbReference type="AlphaFoldDB" id="A0A553NZZ0"/>
<evidence type="ECO:0000313" key="5">
    <source>
        <dbReference type="EMBL" id="TRY70987.1"/>
    </source>
</evidence>
<dbReference type="GO" id="GO:0004252">
    <property type="term" value="F:serine-type endopeptidase activity"/>
    <property type="evidence" value="ECO:0007669"/>
    <property type="project" value="InterPro"/>
</dbReference>
<evidence type="ECO:0000256" key="3">
    <source>
        <dbReference type="SAM" id="SignalP"/>
    </source>
</evidence>
<sequence length="1071" mass="122859">MVRFILSVFVFNLCQIGPGNQAGILTNYTLSNAWKSHELFDRLAYANRNWRYFLFSGLDHLSGLPLGHPRRPSDYNPTGSGQKFCRRPEHHNEGDYFSGNMIRTAHKVDPRGDWQDESTDYNPDGSKYCIFPSNSFQRKGVYLAPYLGALEYESDGRSHCYKGKDYYLYALLNQIELDQACEALRGRCLYNTYGSYNPEPHLALPESNNHADPVSVFAHCDAVIYVTMDHEGMNAKFGGYYMLEPPEIKMNALYSRESGGYSSYRHIKQQKFIVFHDYNYVWTTSDGGKFVMIKDWGDRSRFFSFRELNEVTGFTTTFIEAQVKDDSYGLQSYYKRHKEPIAEDTFCIRHLLASGKIPYEWSWTRENTFGQQAGTKGPKVNILVESGPPVRSSCGLGYRESENFAITSGKQPWVVYVLIGSSNPKEAAKCIGTILTVRHVLTAASCLCSTDPRYNVYEDGDPNSCAKGSEGADQYDFRRHRNGNPLKNVFGKIGKRGIAAKPNEMFVLMSVYLGERDVYGRRFEPNLFRVTWVSVHPSYRRLTGNYDVAVVGLMWNMQFSSVLMNICLPDLSASDTNMLPRGVLLYSIKALTRAESLRKIYTNANGLAIYEECKSPCFLSNHTQSLREWIKERGSESDAPLNLYQPICDQFWDDFDSNHRNAKDVFYKKWLEPQAIVMIERRNCKHNLEKNGLKSQTHHSKLLFITIDSLPDGKQTYKCFDTRPSSYRFGWCKTKRSATDAKKQDRWGFCDDSVQLEANSPEGHEFYEVETTLVPGTDCAVNEGDNPDEIDRSQTKICTKYIPHKPSRYEIVRDDYTRGLIYNYTLTRYLGGYYRDFIPKIWRRKKKIKYDEFGEIIFSEDDAAYHSGFPRRHQVCHQGPPDIDIGGPSYFRMSRVKEQNPDTRDTTQEPAGAGVSHVVLVSIQTGWSGKHGKVCSEGDGYYTDVETVITREIHQWLLREISSLTHFSSIYNIRDHLFKVQNQETTDPTTQPTTSTTIKFVGGGEDSFNFDETTEFDYEAVGASSLTDDYFDQLYFNATLRKNAGQTKSKDSFVLWILSIFWQSKFLYSLK</sequence>
<dbReference type="Proteomes" id="UP000318571">
    <property type="component" value="Chromosome 9"/>
</dbReference>
<evidence type="ECO:0000259" key="4">
    <source>
        <dbReference type="PROSITE" id="PS50240"/>
    </source>
</evidence>
<feature type="domain" description="Peptidase S1" evidence="4">
    <location>
        <begin position="384"/>
        <end position="962"/>
    </location>
</feature>
<organism evidence="5 6">
    <name type="scientific">Tigriopus californicus</name>
    <name type="common">Marine copepod</name>
    <dbReference type="NCBI Taxonomy" id="6832"/>
    <lineage>
        <taxon>Eukaryota</taxon>
        <taxon>Metazoa</taxon>
        <taxon>Ecdysozoa</taxon>
        <taxon>Arthropoda</taxon>
        <taxon>Crustacea</taxon>
        <taxon>Multicrustacea</taxon>
        <taxon>Hexanauplia</taxon>
        <taxon>Copepoda</taxon>
        <taxon>Harpacticoida</taxon>
        <taxon>Harpacticidae</taxon>
        <taxon>Tigriopus</taxon>
    </lineage>
</organism>
<dbReference type="EMBL" id="VCGU01000009">
    <property type="protein sequence ID" value="TRY70987.1"/>
    <property type="molecule type" value="Genomic_DNA"/>
</dbReference>
<feature type="chain" id="PRO_5021916938" description="Peptidase S1 domain-containing protein" evidence="3">
    <location>
        <begin position="22"/>
        <end position="1071"/>
    </location>
</feature>
<protein>
    <recommendedName>
        <fullName evidence="4">Peptidase S1 domain-containing protein</fullName>
    </recommendedName>
</protein>
<reference evidence="5 6" key="1">
    <citation type="journal article" date="2018" name="Nat. Ecol. Evol.">
        <title>Genomic signatures of mitonuclear coevolution across populations of Tigriopus californicus.</title>
        <authorList>
            <person name="Barreto F.S."/>
            <person name="Watson E.T."/>
            <person name="Lima T.G."/>
            <person name="Willett C.S."/>
            <person name="Edmands S."/>
            <person name="Li W."/>
            <person name="Burton R.S."/>
        </authorList>
    </citation>
    <scope>NUCLEOTIDE SEQUENCE [LARGE SCALE GENOMIC DNA]</scope>
    <source>
        <strain evidence="5 6">San Diego</strain>
    </source>
</reference>
<gene>
    <name evidence="5" type="ORF">TCAL_16455</name>
</gene>
<dbReference type="GO" id="GO:0006508">
    <property type="term" value="P:proteolysis"/>
    <property type="evidence" value="ECO:0007669"/>
    <property type="project" value="InterPro"/>
</dbReference>
<dbReference type="Gene3D" id="2.40.10.10">
    <property type="entry name" value="Trypsin-like serine proteases"/>
    <property type="match status" value="1"/>
</dbReference>
<dbReference type="InterPro" id="IPR009003">
    <property type="entry name" value="Peptidase_S1_PA"/>
</dbReference>
<accession>A0A553NZZ0</accession>
<keyword evidence="1" id="KW-1015">Disulfide bond</keyword>
<dbReference type="SUPFAM" id="SSF50494">
    <property type="entry name" value="Trypsin-like serine proteases"/>
    <property type="match status" value="1"/>
</dbReference>
<evidence type="ECO:0000313" key="6">
    <source>
        <dbReference type="Proteomes" id="UP000318571"/>
    </source>
</evidence>
<keyword evidence="6" id="KW-1185">Reference proteome</keyword>
<dbReference type="InterPro" id="IPR051487">
    <property type="entry name" value="Ser/Thr_Proteases_Immune/Dev"/>
</dbReference>
<dbReference type="InterPro" id="IPR001254">
    <property type="entry name" value="Trypsin_dom"/>
</dbReference>
<keyword evidence="3" id="KW-0732">Signal</keyword>
<comment type="caution">
    <text evidence="5">The sequence shown here is derived from an EMBL/GenBank/DDBJ whole genome shotgun (WGS) entry which is preliminary data.</text>
</comment>
<name>A0A553NZZ0_TIGCA</name>
<dbReference type="PROSITE" id="PS50240">
    <property type="entry name" value="TRYPSIN_DOM"/>
    <property type="match status" value="1"/>
</dbReference>